<sequence>MEKQTFTLGRWEDRSGHRLDWKFGYRGEASSFGRIEVVYPARRHGDHHVTEVTGDLVPTTTFDGWAYVRTPSLLFASLTVGGAGVRLRRNRWAQTRAGRAVKMQVEGRSYRYQATSGGTKNHALIRDGVEIRTQHHGRGKAKKVTFTITGAATPTDVALAAVMVGVDTRNLTRNGAIRSVFSRSLTWLD</sequence>
<evidence type="ECO:0000313" key="2">
    <source>
        <dbReference type="Proteomes" id="UP000254150"/>
    </source>
</evidence>
<protein>
    <submittedName>
        <fullName evidence="1">Uncharacterized protein</fullName>
    </submittedName>
</protein>
<reference evidence="1 2" key="1">
    <citation type="submission" date="2018-06" db="EMBL/GenBank/DDBJ databases">
        <authorList>
            <consortium name="Pathogen Informatics"/>
            <person name="Doyle S."/>
        </authorList>
    </citation>
    <scope>NUCLEOTIDE SEQUENCE [LARGE SCALE GENOMIC DNA]</scope>
    <source>
        <strain evidence="1 2">NCTC7807</strain>
    </source>
</reference>
<gene>
    <name evidence="1" type="ORF">NCTC7807_05663</name>
</gene>
<dbReference type="EMBL" id="UHID01000009">
    <property type="protein sequence ID" value="SUP62497.1"/>
    <property type="molecule type" value="Genomic_DNA"/>
</dbReference>
<name>A0A380PCC0_STRGR</name>
<dbReference type="AlphaFoldDB" id="A0A380PCC0"/>
<dbReference type="GeneID" id="95072105"/>
<dbReference type="Proteomes" id="UP000254150">
    <property type="component" value="Unassembled WGS sequence"/>
</dbReference>
<proteinExistence type="predicted"/>
<accession>A0A380PCC0</accession>
<evidence type="ECO:0000313" key="1">
    <source>
        <dbReference type="EMBL" id="SUP62497.1"/>
    </source>
</evidence>
<dbReference type="RefSeq" id="WP_181844150.1">
    <property type="nucleotide sequence ID" value="NZ_UHID01000009.1"/>
</dbReference>
<organism evidence="1 2">
    <name type="scientific">Streptomyces griseus</name>
    <dbReference type="NCBI Taxonomy" id="1911"/>
    <lineage>
        <taxon>Bacteria</taxon>
        <taxon>Bacillati</taxon>
        <taxon>Actinomycetota</taxon>
        <taxon>Actinomycetes</taxon>
        <taxon>Kitasatosporales</taxon>
        <taxon>Streptomycetaceae</taxon>
        <taxon>Streptomyces</taxon>
    </lineage>
</organism>